<comment type="caution">
    <text evidence="2">The sequence shown here is derived from an EMBL/GenBank/DDBJ whole genome shotgun (WGS) entry which is preliminary data.</text>
</comment>
<evidence type="ECO:0000313" key="2">
    <source>
        <dbReference type="EMBL" id="PWV95439.1"/>
    </source>
</evidence>
<keyword evidence="1" id="KW-0812">Transmembrane</keyword>
<feature type="transmembrane region" description="Helical" evidence="1">
    <location>
        <begin position="33"/>
        <end position="51"/>
    </location>
</feature>
<proteinExistence type="predicted"/>
<feature type="transmembrane region" description="Helical" evidence="1">
    <location>
        <begin position="112"/>
        <end position="130"/>
    </location>
</feature>
<dbReference type="RefSeq" id="WP_245946858.1">
    <property type="nucleotide sequence ID" value="NZ_CP054609.1"/>
</dbReference>
<keyword evidence="1" id="KW-1133">Transmembrane helix</keyword>
<feature type="transmembrane region" description="Helical" evidence="1">
    <location>
        <begin position="58"/>
        <end position="81"/>
    </location>
</feature>
<keyword evidence="3" id="KW-1185">Reference proteome</keyword>
<reference evidence="2 3" key="1">
    <citation type="submission" date="2018-05" db="EMBL/GenBank/DDBJ databases">
        <title>Genomic Encyclopedia of Type Strains, Phase III (KMG-III): the genomes of soil and plant-associated and newly described type strains.</title>
        <authorList>
            <person name="Whitman W."/>
        </authorList>
    </citation>
    <scope>NUCLEOTIDE SEQUENCE [LARGE SCALE GENOMIC DNA]</scope>
    <source>
        <strain evidence="2 3">CECT 5696</strain>
    </source>
</reference>
<sequence length="162" mass="17623">MLSKQHYAGIALLGAGLVILLGKAGFFSFIGSILWPVVLLIAGILLHVLYFGRMLPTVALVPAGTLSVYGLLFLFCSVFGWSFFQHLWPLVLFGPAAGLYEYYAFEPFKPRLALQLAVGLGAVTVVAFGFILITSWSIYVIGLVLIGAGLWLTVGRGRKSRW</sequence>
<gene>
    <name evidence="2" type="ORF">DFQ01_12743</name>
</gene>
<evidence type="ECO:0000313" key="3">
    <source>
        <dbReference type="Proteomes" id="UP000246635"/>
    </source>
</evidence>
<feature type="transmembrane region" description="Helical" evidence="1">
    <location>
        <begin position="87"/>
        <end position="105"/>
    </location>
</feature>
<evidence type="ECO:0000256" key="1">
    <source>
        <dbReference type="SAM" id="Phobius"/>
    </source>
</evidence>
<dbReference type="AlphaFoldDB" id="A0A2V2YM56"/>
<accession>A0A2V2YM56</accession>
<feature type="transmembrane region" description="Helical" evidence="1">
    <location>
        <begin position="136"/>
        <end position="154"/>
    </location>
</feature>
<dbReference type="Proteomes" id="UP000246635">
    <property type="component" value="Unassembled WGS sequence"/>
</dbReference>
<protein>
    <recommendedName>
        <fullName evidence="4">DUF5668 domain-containing protein</fullName>
    </recommendedName>
</protein>
<evidence type="ECO:0008006" key="4">
    <source>
        <dbReference type="Google" id="ProtNLM"/>
    </source>
</evidence>
<organism evidence="2 3">
    <name type="scientific">Paenibacillus cellulosilyticus</name>
    <dbReference type="NCBI Taxonomy" id="375489"/>
    <lineage>
        <taxon>Bacteria</taxon>
        <taxon>Bacillati</taxon>
        <taxon>Bacillota</taxon>
        <taxon>Bacilli</taxon>
        <taxon>Bacillales</taxon>
        <taxon>Paenibacillaceae</taxon>
        <taxon>Paenibacillus</taxon>
    </lineage>
</organism>
<name>A0A2V2YM56_9BACL</name>
<keyword evidence="1" id="KW-0472">Membrane</keyword>
<dbReference type="EMBL" id="QGTQ01000027">
    <property type="protein sequence ID" value="PWV95439.1"/>
    <property type="molecule type" value="Genomic_DNA"/>
</dbReference>
<feature type="transmembrane region" description="Helical" evidence="1">
    <location>
        <begin position="7"/>
        <end position="27"/>
    </location>
</feature>